<sequence>MPDECFVNIWKQLVDVLDLALLSKSTPPQTRKIEQHDTDEACDMNFLLTLQLDVLIHVGSQRVPL</sequence>
<evidence type="ECO:0000313" key="2">
    <source>
        <dbReference type="Proteomes" id="UP000789739"/>
    </source>
</evidence>
<comment type="caution">
    <text evidence="1">The sequence shown here is derived from an EMBL/GenBank/DDBJ whole genome shotgun (WGS) entry which is preliminary data.</text>
</comment>
<dbReference type="EMBL" id="CAJVPI010001548">
    <property type="protein sequence ID" value="CAG8617769.1"/>
    <property type="molecule type" value="Genomic_DNA"/>
</dbReference>
<accession>A0A9N9CZI1</accession>
<dbReference type="OrthoDB" id="294853at2759"/>
<reference evidence="1" key="1">
    <citation type="submission" date="2021-06" db="EMBL/GenBank/DDBJ databases">
        <authorList>
            <person name="Kallberg Y."/>
            <person name="Tangrot J."/>
            <person name="Rosling A."/>
        </authorList>
    </citation>
    <scope>NUCLEOTIDE SEQUENCE</scope>
    <source>
        <strain evidence="1">BR232B</strain>
    </source>
</reference>
<proteinExistence type="predicted"/>
<keyword evidence="2" id="KW-1185">Reference proteome</keyword>
<dbReference type="Proteomes" id="UP000789739">
    <property type="component" value="Unassembled WGS sequence"/>
</dbReference>
<organism evidence="1 2">
    <name type="scientific">Paraglomus brasilianum</name>
    <dbReference type="NCBI Taxonomy" id="144538"/>
    <lineage>
        <taxon>Eukaryota</taxon>
        <taxon>Fungi</taxon>
        <taxon>Fungi incertae sedis</taxon>
        <taxon>Mucoromycota</taxon>
        <taxon>Glomeromycotina</taxon>
        <taxon>Glomeromycetes</taxon>
        <taxon>Paraglomerales</taxon>
        <taxon>Paraglomeraceae</taxon>
        <taxon>Paraglomus</taxon>
    </lineage>
</organism>
<gene>
    <name evidence="1" type="ORF">PBRASI_LOCUS8528</name>
</gene>
<evidence type="ECO:0000313" key="1">
    <source>
        <dbReference type="EMBL" id="CAG8617769.1"/>
    </source>
</evidence>
<protein>
    <submittedName>
        <fullName evidence="1">10223_t:CDS:1</fullName>
    </submittedName>
</protein>
<dbReference type="AlphaFoldDB" id="A0A9N9CZI1"/>
<name>A0A9N9CZI1_9GLOM</name>